<dbReference type="RefSeq" id="WP_143900549.1">
    <property type="nucleotide sequence ID" value="NZ_VJOL01000005.1"/>
</dbReference>
<sequence length="335" mass="37439">MEANPVPAIPTPRGLPIAHVRDVFSPDEVEQRLRRLKAQGNEREQAVLCQTYERMLERGPQRFAVKPSGIPDVEPLYEQLPNFRAVLDDVRRHIALAQESRDSLEITPLLLLGPPGVGKTHFAHQLAELLATSMTLVPMSSMTAGWLLSGSSSQWKGAKPGKVFEALIEGNYANPVIVVDEIDKASEAAQYDPLGALYGLLEPQTAQRFVDEFAEVPIDASQVIWITTANDERSIPEPILNRMNVFEIAPPTRDEARGIARQLYQRLRAAHDWGRLFDEEPGDDVLDQLAALAPREMRRALMTAFGNARLERRERIEPRDLPASGSTRTRIGFLQ</sequence>
<gene>
    <name evidence="3" type="primary">lon_1</name>
    <name evidence="3" type="ORF">Tther_00496</name>
</gene>
<dbReference type="GO" id="GO:0004252">
    <property type="term" value="F:serine-type endopeptidase activity"/>
    <property type="evidence" value="ECO:0007669"/>
    <property type="project" value="UniProtKB-EC"/>
</dbReference>
<evidence type="ECO:0000313" key="4">
    <source>
        <dbReference type="Proteomes" id="UP000318542"/>
    </source>
</evidence>
<dbReference type="SMART" id="SM00382">
    <property type="entry name" value="AAA"/>
    <property type="match status" value="1"/>
</dbReference>
<organism evidence="3 4">
    <name type="scientific">Tepidimonas thermarum</name>
    <dbReference type="NCBI Taxonomy" id="335431"/>
    <lineage>
        <taxon>Bacteria</taxon>
        <taxon>Pseudomonadati</taxon>
        <taxon>Pseudomonadota</taxon>
        <taxon>Betaproteobacteria</taxon>
        <taxon>Burkholderiales</taxon>
        <taxon>Tepidimonas</taxon>
    </lineage>
</organism>
<keyword evidence="3" id="KW-0645">Protease</keyword>
<dbReference type="InterPro" id="IPR027065">
    <property type="entry name" value="Lon_Prtase"/>
</dbReference>
<dbReference type="EC" id="3.4.21.53" evidence="3"/>
<keyword evidence="4" id="KW-1185">Reference proteome</keyword>
<dbReference type="SUPFAM" id="SSF52540">
    <property type="entry name" value="P-loop containing nucleoside triphosphate hydrolases"/>
    <property type="match status" value="1"/>
</dbReference>
<dbReference type="InterPro" id="IPR003959">
    <property type="entry name" value="ATPase_AAA_core"/>
</dbReference>
<accession>A0A554X6J3</accession>
<evidence type="ECO:0000313" key="3">
    <source>
        <dbReference type="EMBL" id="TSE31437.1"/>
    </source>
</evidence>
<feature type="region of interest" description="Disordered" evidence="1">
    <location>
        <begin position="316"/>
        <end position="335"/>
    </location>
</feature>
<dbReference type="AlphaFoldDB" id="A0A554X6J3"/>
<dbReference type="GO" id="GO:0006515">
    <property type="term" value="P:protein quality control for misfolded or incompletely synthesized proteins"/>
    <property type="evidence" value="ECO:0007669"/>
    <property type="project" value="TreeGrafter"/>
</dbReference>
<dbReference type="Proteomes" id="UP000318542">
    <property type="component" value="Unassembled WGS sequence"/>
</dbReference>
<dbReference type="PANTHER" id="PTHR43718:SF2">
    <property type="entry name" value="LON PROTEASE HOMOLOG, MITOCHONDRIAL"/>
    <property type="match status" value="1"/>
</dbReference>
<dbReference type="OrthoDB" id="8552455at2"/>
<protein>
    <submittedName>
        <fullName evidence="3">Lon protease</fullName>
        <ecNumber evidence="3">3.4.21.53</ecNumber>
    </submittedName>
</protein>
<dbReference type="InterPro" id="IPR003593">
    <property type="entry name" value="AAA+_ATPase"/>
</dbReference>
<dbReference type="PANTHER" id="PTHR43718">
    <property type="entry name" value="LON PROTEASE"/>
    <property type="match status" value="1"/>
</dbReference>
<comment type="caution">
    <text evidence="3">The sequence shown here is derived from an EMBL/GenBank/DDBJ whole genome shotgun (WGS) entry which is preliminary data.</text>
</comment>
<feature type="domain" description="AAA+ ATPase" evidence="2">
    <location>
        <begin position="105"/>
        <end position="252"/>
    </location>
</feature>
<dbReference type="GO" id="GO:0004176">
    <property type="term" value="F:ATP-dependent peptidase activity"/>
    <property type="evidence" value="ECO:0007669"/>
    <property type="project" value="InterPro"/>
</dbReference>
<dbReference type="GO" id="GO:0005524">
    <property type="term" value="F:ATP binding"/>
    <property type="evidence" value="ECO:0007669"/>
    <property type="project" value="InterPro"/>
</dbReference>
<dbReference type="Gene3D" id="3.40.50.300">
    <property type="entry name" value="P-loop containing nucleotide triphosphate hydrolases"/>
    <property type="match status" value="1"/>
</dbReference>
<dbReference type="GO" id="GO:0016887">
    <property type="term" value="F:ATP hydrolysis activity"/>
    <property type="evidence" value="ECO:0007669"/>
    <property type="project" value="InterPro"/>
</dbReference>
<dbReference type="Pfam" id="PF00004">
    <property type="entry name" value="AAA"/>
    <property type="match status" value="1"/>
</dbReference>
<dbReference type="InterPro" id="IPR027417">
    <property type="entry name" value="P-loop_NTPase"/>
</dbReference>
<evidence type="ECO:0000259" key="2">
    <source>
        <dbReference type="SMART" id="SM00382"/>
    </source>
</evidence>
<dbReference type="EMBL" id="VJOL01000005">
    <property type="protein sequence ID" value="TSE31437.1"/>
    <property type="molecule type" value="Genomic_DNA"/>
</dbReference>
<name>A0A554X6J3_9BURK</name>
<evidence type="ECO:0000256" key="1">
    <source>
        <dbReference type="SAM" id="MobiDB-lite"/>
    </source>
</evidence>
<proteinExistence type="predicted"/>
<keyword evidence="3" id="KW-0378">Hydrolase</keyword>
<reference evidence="3 4" key="1">
    <citation type="submission" date="2019-07" db="EMBL/GenBank/DDBJ databases">
        <title>Tepidimonas thermarum AA-1 draft genome.</title>
        <authorList>
            <person name="Da Costa M.S."/>
            <person name="Froufe H.J.C."/>
            <person name="Egas C."/>
            <person name="Albuquerque L."/>
        </authorList>
    </citation>
    <scope>NUCLEOTIDE SEQUENCE [LARGE SCALE GENOMIC DNA]</scope>
    <source>
        <strain evidence="3 4">AA-1</strain>
    </source>
</reference>